<evidence type="ECO:0000256" key="1">
    <source>
        <dbReference type="SAM" id="MobiDB-lite"/>
    </source>
</evidence>
<protein>
    <submittedName>
        <fullName evidence="2">Uncharacterized protein</fullName>
    </submittedName>
</protein>
<sequence length="54" mass="5412">MCWPSGFPPGPGAAGTAAAIPAGCTIGVVEAGPPNAPREGRGDDVLAENEEMYR</sequence>
<proteinExistence type="predicted"/>
<comment type="caution">
    <text evidence="2">The sequence shown here is derived from an EMBL/GenBank/DDBJ whole genome shotgun (WGS) entry which is preliminary data.</text>
</comment>
<dbReference type="Proteomes" id="UP000319818">
    <property type="component" value="Unassembled WGS sequence"/>
</dbReference>
<name>A0A543GFV3_9PSEU</name>
<dbReference type="AlphaFoldDB" id="A0A543GFV3"/>
<accession>A0A543GFV3</accession>
<feature type="compositionally biased region" description="Acidic residues" evidence="1">
    <location>
        <begin position="45"/>
        <end position="54"/>
    </location>
</feature>
<gene>
    <name evidence="2" type="ORF">FB388_2349</name>
</gene>
<keyword evidence="3" id="KW-1185">Reference proteome</keyword>
<reference evidence="2 3" key="1">
    <citation type="submission" date="2019-06" db="EMBL/GenBank/DDBJ databases">
        <title>Sequencing the genomes of 1000 actinobacteria strains.</title>
        <authorList>
            <person name="Klenk H.-P."/>
        </authorList>
    </citation>
    <scope>NUCLEOTIDE SEQUENCE [LARGE SCALE GENOMIC DNA]</scope>
    <source>
        <strain evidence="2 3">DSM 45511</strain>
    </source>
</reference>
<evidence type="ECO:0000313" key="3">
    <source>
        <dbReference type="Proteomes" id="UP000319818"/>
    </source>
</evidence>
<organism evidence="2 3">
    <name type="scientific">Pseudonocardia cypriaca</name>
    <dbReference type="NCBI Taxonomy" id="882449"/>
    <lineage>
        <taxon>Bacteria</taxon>
        <taxon>Bacillati</taxon>
        <taxon>Actinomycetota</taxon>
        <taxon>Actinomycetes</taxon>
        <taxon>Pseudonocardiales</taxon>
        <taxon>Pseudonocardiaceae</taxon>
        <taxon>Pseudonocardia</taxon>
    </lineage>
</organism>
<dbReference type="EMBL" id="VFPH01000001">
    <property type="protein sequence ID" value="TQM44960.1"/>
    <property type="molecule type" value="Genomic_DNA"/>
</dbReference>
<evidence type="ECO:0000313" key="2">
    <source>
        <dbReference type="EMBL" id="TQM44960.1"/>
    </source>
</evidence>
<feature type="region of interest" description="Disordered" evidence="1">
    <location>
        <begin position="31"/>
        <end position="54"/>
    </location>
</feature>